<feature type="compositionally biased region" description="Polar residues" evidence="1">
    <location>
        <begin position="104"/>
        <end position="121"/>
    </location>
</feature>
<dbReference type="PROSITE" id="PS50835">
    <property type="entry name" value="IG_LIKE"/>
    <property type="match status" value="1"/>
</dbReference>
<dbReference type="InterPro" id="IPR013783">
    <property type="entry name" value="Ig-like_fold"/>
</dbReference>
<proteinExistence type="predicted"/>
<evidence type="ECO:0000313" key="3">
    <source>
        <dbReference type="EMBL" id="GIY04339.1"/>
    </source>
</evidence>
<accession>A0AAV4Q4S8</accession>
<name>A0AAV4Q4S8_CAEEX</name>
<gene>
    <name evidence="3" type="ORF">CEXT_365641</name>
</gene>
<dbReference type="SUPFAM" id="SSF48726">
    <property type="entry name" value="Immunoglobulin"/>
    <property type="match status" value="1"/>
</dbReference>
<feature type="domain" description="Ig-like" evidence="2">
    <location>
        <begin position="60"/>
        <end position="121"/>
    </location>
</feature>
<comment type="caution">
    <text evidence="3">The sequence shown here is derived from an EMBL/GenBank/DDBJ whole genome shotgun (WGS) entry which is preliminary data.</text>
</comment>
<dbReference type="InterPro" id="IPR007110">
    <property type="entry name" value="Ig-like_dom"/>
</dbReference>
<dbReference type="AlphaFoldDB" id="A0AAV4Q4S8"/>
<feature type="region of interest" description="Disordered" evidence="1">
    <location>
        <begin position="99"/>
        <end position="121"/>
    </location>
</feature>
<dbReference type="Proteomes" id="UP001054945">
    <property type="component" value="Unassembled WGS sequence"/>
</dbReference>
<reference evidence="3 4" key="1">
    <citation type="submission" date="2021-06" db="EMBL/GenBank/DDBJ databases">
        <title>Caerostris extrusa draft genome.</title>
        <authorList>
            <person name="Kono N."/>
            <person name="Arakawa K."/>
        </authorList>
    </citation>
    <scope>NUCLEOTIDE SEQUENCE [LARGE SCALE GENOMIC DNA]</scope>
</reference>
<evidence type="ECO:0000256" key="1">
    <source>
        <dbReference type="SAM" id="MobiDB-lite"/>
    </source>
</evidence>
<dbReference type="EMBL" id="BPLR01005700">
    <property type="protein sequence ID" value="GIY04339.1"/>
    <property type="molecule type" value="Genomic_DNA"/>
</dbReference>
<keyword evidence="4" id="KW-1185">Reference proteome</keyword>
<sequence>MAEKWKGHFFRWRAQNSNTGGCFRVSYGNCGCIFHRKLYVPIENFCRFDSFTAPLDVKEPSRWVNNIQDQDLKAGDNITILCKADGLPLPKVTWKKKSDGESEIVTTVDDQQQSPEPVNCC</sequence>
<evidence type="ECO:0000313" key="4">
    <source>
        <dbReference type="Proteomes" id="UP001054945"/>
    </source>
</evidence>
<evidence type="ECO:0000259" key="2">
    <source>
        <dbReference type="PROSITE" id="PS50835"/>
    </source>
</evidence>
<dbReference type="InterPro" id="IPR036179">
    <property type="entry name" value="Ig-like_dom_sf"/>
</dbReference>
<dbReference type="Gene3D" id="2.60.40.10">
    <property type="entry name" value="Immunoglobulins"/>
    <property type="match status" value="1"/>
</dbReference>
<protein>
    <recommendedName>
        <fullName evidence="2">Ig-like domain-containing protein</fullName>
    </recommendedName>
</protein>
<organism evidence="3 4">
    <name type="scientific">Caerostris extrusa</name>
    <name type="common">Bark spider</name>
    <name type="synonym">Caerostris bankana</name>
    <dbReference type="NCBI Taxonomy" id="172846"/>
    <lineage>
        <taxon>Eukaryota</taxon>
        <taxon>Metazoa</taxon>
        <taxon>Ecdysozoa</taxon>
        <taxon>Arthropoda</taxon>
        <taxon>Chelicerata</taxon>
        <taxon>Arachnida</taxon>
        <taxon>Araneae</taxon>
        <taxon>Araneomorphae</taxon>
        <taxon>Entelegynae</taxon>
        <taxon>Araneoidea</taxon>
        <taxon>Araneidae</taxon>
        <taxon>Caerostris</taxon>
    </lineage>
</organism>